<protein>
    <submittedName>
        <fullName evidence="3">CPBP family intramembrane metalloprotease</fullName>
    </submittedName>
</protein>
<dbReference type="GO" id="GO:0008237">
    <property type="term" value="F:metallopeptidase activity"/>
    <property type="evidence" value="ECO:0007669"/>
    <property type="project" value="UniProtKB-KW"/>
</dbReference>
<dbReference type="RefSeq" id="WP_118918913.1">
    <property type="nucleotide sequence ID" value="NZ_QWEG01000001.1"/>
</dbReference>
<evidence type="ECO:0000259" key="2">
    <source>
        <dbReference type="Pfam" id="PF02517"/>
    </source>
</evidence>
<dbReference type="GO" id="GO:0006508">
    <property type="term" value="P:proteolysis"/>
    <property type="evidence" value="ECO:0007669"/>
    <property type="project" value="UniProtKB-KW"/>
</dbReference>
<keyword evidence="3" id="KW-0378">Hydrolase</keyword>
<dbReference type="EMBL" id="QWEG01000001">
    <property type="protein sequence ID" value="RHW43305.1"/>
    <property type="molecule type" value="Genomic_DNA"/>
</dbReference>
<gene>
    <name evidence="3" type="ORF">D1B31_01135</name>
</gene>
<dbReference type="GO" id="GO:0004175">
    <property type="term" value="F:endopeptidase activity"/>
    <property type="evidence" value="ECO:0007669"/>
    <property type="project" value="UniProtKB-ARBA"/>
</dbReference>
<keyword evidence="3" id="KW-0645">Protease</keyword>
<evidence type="ECO:0000313" key="4">
    <source>
        <dbReference type="Proteomes" id="UP000284416"/>
    </source>
</evidence>
<feature type="transmembrane region" description="Helical" evidence="1">
    <location>
        <begin position="12"/>
        <end position="34"/>
    </location>
</feature>
<name>A0A417YZM3_9BACI</name>
<keyword evidence="1" id="KW-0812">Transmembrane</keyword>
<keyword evidence="3" id="KW-0482">Metalloprotease</keyword>
<dbReference type="GO" id="GO:0080120">
    <property type="term" value="P:CAAX-box protein maturation"/>
    <property type="evidence" value="ECO:0007669"/>
    <property type="project" value="UniProtKB-ARBA"/>
</dbReference>
<dbReference type="Proteomes" id="UP000284416">
    <property type="component" value="Unassembled WGS sequence"/>
</dbReference>
<sequence>MNGGKSIGVKKAIVFSSLLFADLHLEGAMISQFADGILYCLVYMKTMKLVVPIFLHIFHNGLVYIGLYFSSLSSSTSQEFINLEDTFDLI</sequence>
<evidence type="ECO:0000313" key="3">
    <source>
        <dbReference type="EMBL" id="RHW43305.1"/>
    </source>
</evidence>
<reference evidence="3 4" key="1">
    <citation type="journal article" date="2017" name="Int. J. Syst. Evol. Microbiol.">
        <title>Bacillus notoginsengisoli sp. nov., a novel bacterium isolated from the rhizosphere of Panax notoginseng.</title>
        <authorList>
            <person name="Zhang M.Y."/>
            <person name="Cheng J."/>
            <person name="Cai Y."/>
            <person name="Zhang T.Y."/>
            <person name="Wu Y.Y."/>
            <person name="Manikprabhu D."/>
            <person name="Li W.J."/>
            <person name="Zhang Y.X."/>
        </authorList>
    </citation>
    <scope>NUCLEOTIDE SEQUENCE [LARGE SCALE GENOMIC DNA]</scope>
    <source>
        <strain evidence="3 4">JCM 30743</strain>
    </source>
</reference>
<evidence type="ECO:0000256" key="1">
    <source>
        <dbReference type="SAM" id="Phobius"/>
    </source>
</evidence>
<keyword evidence="4" id="KW-1185">Reference proteome</keyword>
<accession>A0A417YZM3</accession>
<keyword evidence="1" id="KW-0472">Membrane</keyword>
<feature type="transmembrane region" description="Helical" evidence="1">
    <location>
        <begin position="49"/>
        <end position="69"/>
    </location>
</feature>
<dbReference type="Pfam" id="PF02517">
    <property type="entry name" value="Rce1-like"/>
    <property type="match status" value="1"/>
</dbReference>
<keyword evidence="1" id="KW-1133">Transmembrane helix</keyword>
<proteinExistence type="predicted"/>
<dbReference type="InterPro" id="IPR003675">
    <property type="entry name" value="Rce1/LyrA-like_dom"/>
</dbReference>
<organism evidence="3 4">
    <name type="scientific">Neobacillus notoginsengisoli</name>
    <dbReference type="NCBI Taxonomy" id="1578198"/>
    <lineage>
        <taxon>Bacteria</taxon>
        <taxon>Bacillati</taxon>
        <taxon>Bacillota</taxon>
        <taxon>Bacilli</taxon>
        <taxon>Bacillales</taxon>
        <taxon>Bacillaceae</taxon>
        <taxon>Neobacillus</taxon>
    </lineage>
</organism>
<comment type="caution">
    <text evidence="3">The sequence shown here is derived from an EMBL/GenBank/DDBJ whole genome shotgun (WGS) entry which is preliminary data.</text>
</comment>
<feature type="domain" description="CAAX prenyl protease 2/Lysostaphin resistance protein A-like" evidence="2">
    <location>
        <begin position="10"/>
        <end position="61"/>
    </location>
</feature>
<dbReference type="AlphaFoldDB" id="A0A417YZM3"/>